<dbReference type="PANTHER" id="PTHR16088:SF3">
    <property type="entry name" value="GON-4-LIKE PROTEIN"/>
    <property type="match status" value="1"/>
</dbReference>
<dbReference type="PANTHER" id="PTHR16088">
    <property type="entry name" value="YY1 ASSOCIATED PROTEIN-RELATED"/>
    <property type="match status" value="1"/>
</dbReference>
<proteinExistence type="predicted"/>
<dbReference type="InterPro" id="IPR052435">
    <property type="entry name" value="YY1-Transcr_Regul"/>
</dbReference>
<feature type="compositionally biased region" description="Basic residues" evidence="4">
    <location>
        <begin position="478"/>
        <end position="491"/>
    </location>
</feature>
<feature type="region of interest" description="Disordered" evidence="4">
    <location>
        <begin position="472"/>
        <end position="491"/>
    </location>
</feature>
<dbReference type="EMBL" id="JAKMXF010000302">
    <property type="protein sequence ID" value="KAI6651688.1"/>
    <property type="molecule type" value="Genomic_DNA"/>
</dbReference>
<name>A0AAV7JRR6_9METZ</name>
<reference evidence="5 6" key="1">
    <citation type="journal article" date="2023" name="BMC Biol.">
        <title>The compact genome of the sponge Oopsacas minuta (Hexactinellida) is lacking key metazoan core genes.</title>
        <authorList>
            <person name="Santini S."/>
            <person name="Schenkelaars Q."/>
            <person name="Jourda C."/>
            <person name="Duchesne M."/>
            <person name="Belahbib H."/>
            <person name="Rocher C."/>
            <person name="Selva M."/>
            <person name="Riesgo A."/>
            <person name="Vervoort M."/>
            <person name="Leys S.P."/>
            <person name="Kodjabachian L."/>
            <person name="Le Bivic A."/>
            <person name="Borchiellini C."/>
            <person name="Claverie J.M."/>
            <person name="Renard E."/>
        </authorList>
    </citation>
    <scope>NUCLEOTIDE SEQUENCE [LARGE SCALE GENOMIC DNA]</scope>
    <source>
        <strain evidence="5">SPO-2</strain>
    </source>
</reference>
<feature type="region of interest" description="Disordered" evidence="4">
    <location>
        <begin position="497"/>
        <end position="522"/>
    </location>
</feature>
<protein>
    <submittedName>
        <fullName evidence="5">Uncharacterized protein</fullName>
    </submittedName>
</protein>
<dbReference type="GO" id="GO:0006355">
    <property type="term" value="P:regulation of DNA-templated transcription"/>
    <property type="evidence" value="ECO:0007669"/>
    <property type="project" value="TreeGrafter"/>
</dbReference>
<evidence type="ECO:0000313" key="5">
    <source>
        <dbReference type="EMBL" id="KAI6651688.1"/>
    </source>
</evidence>
<evidence type="ECO:0000256" key="2">
    <source>
        <dbReference type="ARBA" id="ARBA00023163"/>
    </source>
</evidence>
<dbReference type="GO" id="GO:0003712">
    <property type="term" value="F:transcription coregulator activity"/>
    <property type="evidence" value="ECO:0007669"/>
    <property type="project" value="TreeGrafter"/>
</dbReference>
<keyword evidence="6" id="KW-1185">Reference proteome</keyword>
<gene>
    <name evidence="5" type="ORF">LOD99_4936</name>
</gene>
<keyword evidence="3" id="KW-0539">Nucleus</keyword>
<dbReference type="Proteomes" id="UP001165289">
    <property type="component" value="Unassembled WGS sequence"/>
</dbReference>
<evidence type="ECO:0000256" key="4">
    <source>
        <dbReference type="SAM" id="MobiDB-lite"/>
    </source>
</evidence>
<evidence type="ECO:0000313" key="6">
    <source>
        <dbReference type="Proteomes" id="UP001165289"/>
    </source>
</evidence>
<keyword evidence="2" id="KW-0804">Transcription</keyword>
<organism evidence="5 6">
    <name type="scientific">Oopsacas minuta</name>
    <dbReference type="NCBI Taxonomy" id="111878"/>
    <lineage>
        <taxon>Eukaryota</taxon>
        <taxon>Metazoa</taxon>
        <taxon>Porifera</taxon>
        <taxon>Hexactinellida</taxon>
        <taxon>Hexasterophora</taxon>
        <taxon>Lyssacinosida</taxon>
        <taxon>Leucopsacidae</taxon>
        <taxon>Oopsacas</taxon>
    </lineage>
</organism>
<evidence type="ECO:0000256" key="1">
    <source>
        <dbReference type="ARBA" id="ARBA00023015"/>
    </source>
</evidence>
<sequence length="522" mass="61081">MSRLQVQLHQHIQILFQTYLLSINDPQLQDINSYTCRLIQDFYSNISTETQLFPIPGLDEAMQLVYSPPKIEWKHRKTKLIPNSVIRIMHDYNIFWTFPKLLPHQILMPLKRSDDEQKGRKFVLAEDCMLAFGLSVFGLVDGLMKICKYVLPTKTPKQIISRIRNLCSSRYDTNVVKHWKQTNELKIPWKELEESHTNTIPLWAKQCLDEYKNTVKTQPRKRSRIKKKDVSNCQAIELSPSFVNTMLLECDSIGKNLSQCHRLAIMNIIFDIDKYQTSAIDRNTFYRRLASGLWCFVTTALRKDEHTYYKLIDRIEENSDGNINRLVEQLTTVLKYHPALLFLFLKFLKTPTQQKEDQTRAFLKAKTFIDKVREKFKSNPEKALLVFKTINNLSKDKLPNQELQKVIRESLANLEGSDEIFNECITENCELSSVSDGEYEEIYFIENSAEQDEDKYEFEEIYLEPPICSTTQNIGSSSKKRKITKTSNKKKIVIKKPKKCKSNKKQNKCNPNKKQKLTMSDS</sequence>
<feature type="compositionally biased region" description="Basic residues" evidence="4">
    <location>
        <begin position="497"/>
        <end position="516"/>
    </location>
</feature>
<keyword evidence="1" id="KW-0805">Transcription regulation</keyword>
<dbReference type="AlphaFoldDB" id="A0AAV7JRR6"/>
<comment type="caution">
    <text evidence="5">The sequence shown here is derived from an EMBL/GenBank/DDBJ whole genome shotgun (WGS) entry which is preliminary data.</text>
</comment>
<accession>A0AAV7JRR6</accession>
<evidence type="ECO:0000256" key="3">
    <source>
        <dbReference type="ARBA" id="ARBA00023242"/>
    </source>
</evidence>
<dbReference type="GO" id="GO:0005634">
    <property type="term" value="C:nucleus"/>
    <property type="evidence" value="ECO:0007669"/>
    <property type="project" value="TreeGrafter"/>
</dbReference>